<dbReference type="CDD" id="cd06170">
    <property type="entry name" value="LuxR_C_like"/>
    <property type="match status" value="1"/>
</dbReference>
<evidence type="ECO:0000256" key="2">
    <source>
        <dbReference type="PROSITE-ProRule" id="PRU00169"/>
    </source>
</evidence>
<keyword evidence="6" id="KW-1185">Reference proteome</keyword>
<evidence type="ECO:0000313" key="6">
    <source>
        <dbReference type="Proteomes" id="UP001257909"/>
    </source>
</evidence>
<feature type="domain" description="Response regulatory" evidence="4">
    <location>
        <begin position="4"/>
        <end position="122"/>
    </location>
</feature>
<organism evidence="5 6">
    <name type="scientific">Rheinheimera soli</name>
    <dbReference type="NCBI Taxonomy" id="443616"/>
    <lineage>
        <taxon>Bacteria</taxon>
        <taxon>Pseudomonadati</taxon>
        <taxon>Pseudomonadota</taxon>
        <taxon>Gammaproteobacteria</taxon>
        <taxon>Chromatiales</taxon>
        <taxon>Chromatiaceae</taxon>
        <taxon>Rheinheimera</taxon>
    </lineage>
</organism>
<dbReference type="Gene3D" id="1.10.10.10">
    <property type="entry name" value="Winged helix-like DNA-binding domain superfamily/Winged helix DNA-binding domain"/>
    <property type="match status" value="1"/>
</dbReference>
<dbReference type="PROSITE" id="PS50110">
    <property type="entry name" value="RESPONSE_REGULATORY"/>
    <property type="match status" value="1"/>
</dbReference>
<accession>A0ABU1W1E0</accession>
<evidence type="ECO:0000259" key="4">
    <source>
        <dbReference type="PROSITE" id="PS50110"/>
    </source>
</evidence>
<dbReference type="PROSITE" id="PS00622">
    <property type="entry name" value="HTH_LUXR_1"/>
    <property type="match status" value="1"/>
</dbReference>
<dbReference type="CDD" id="cd17535">
    <property type="entry name" value="REC_NarL-like"/>
    <property type="match status" value="1"/>
</dbReference>
<dbReference type="Proteomes" id="UP001257909">
    <property type="component" value="Unassembled WGS sequence"/>
</dbReference>
<dbReference type="InterPro" id="IPR011006">
    <property type="entry name" value="CheY-like_superfamily"/>
</dbReference>
<dbReference type="GO" id="GO:0003677">
    <property type="term" value="F:DNA binding"/>
    <property type="evidence" value="ECO:0007669"/>
    <property type="project" value="UniProtKB-KW"/>
</dbReference>
<evidence type="ECO:0000256" key="1">
    <source>
        <dbReference type="ARBA" id="ARBA00022553"/>
    </source>
</evidence>
<sequence>MAFQIVLAEDHPIFLDALAGAISEAIPAVQVFKAADYLRLFELLEEHCEQLDMLLMDLSMPGSSGLSGLHFIRSRFKELPIVVLSGHDDLAMRQQCLSAGASAFLSKSADYRDVIKLINQLLHGDYQFQAAPSVVAEVNSAQKLIARLTPGQYKVFQLLAEGYSNKHIANKLGVAEKTVKVHVSAILEKLQVDNRTQAACLMTEAAASWLNKP</sequence>
<evidence type="ECO:0000259" key="3">
    <source>
        <dbReference type="PROSITE" id="PS50043"/>
    </source>
</evidence>
<proteinExistence type="predicted"/>
<dbReference type="InterPro" id="IPR058245">
    <property type="entry name" value="NreC/VraR/RcsB-like_REC"/>
</dbReference>
<dbReference type="InterPro" id="IPR000792">
    <property type="entry name" value="Tscrpt_reg_LuxR_C"/>
</dbReference>
<dbReference type="InterPro" id="IPR051015">
    <property type="entry name" value="EvgA-like"/>
</dbReference>
<dbReference type="PANTHER" id="PTHR45566">
    <property type="entry name" value="HTH-TYPE TRANSCRIPTIONAL REGULATOR YHJB-RELATED"/>
    <property type="match status" value="1"/>
</dbReference>
<dbReference type="SMART" id="SM00448">
    <property type="entry name" value="REC"/>
    <property type="match status" value="1"/>
</dbReference>
<reference evidence="5 6" key="1">
    <citation type="submission" date="2023-07" db="EMBL/GenBank/DDBJ databases">
        <title>Sorghum-associated microbial communities from plants grown in Nebraska, USA.</title>
        <authorList>
            <person name="Schachtman D."/>
        </authorList>
    </citation>
    <scope>NUCLEOTIDE SEQUENCE [LARGE SCALE GENOMIC DNA]</scope>
    <source>
        <strain evidence="5 6">4138</strain>
    </source>
</reference>
<dbReference type="Pfam" id="PF00196">
    <property type="entry name" value="GerE"/>
    <property type="match status" value="1"/>
</dbReference>
<feature type="domain" description="HTH luxR-type" evidence="3">
    <location>
        <begin position="141"/>
        <end position="209"/>
    </location>
</feature>
<dbReference type="InterPro" id="IPR036388">
    <property type="entry name" value="WH-like_DNA-bd_sf"/>
</dbReference>
<dbReference type="SMART" id="SM00421">
    <property type="entry name" value="HTH_LUXR"/>
    <property type="match status" value="1"/>
</dbReference>
<dbReference type="RefSeq" id="WP_310279388.1">
    <property type="nucleotide sequence ID" value="NZ_JAVDWR010000009.1"/>
</dbReference>
<dbReference type="InterPro" id="IPR001789">
    <property type="entry name" value="Sig_transdc_resp-reg_receiver"/>
</dbReference>
<dbReference type="PANTHER" id="PTHR45566:SF1">
    <property type="entry name" value="HTH-TYPE TRANSCRIPTIONAL REGULATOR YHJB-RELATED"/>
    <property type="match status" value="1"/>
</dbReference>
<protein>
    <submittedName>
        <fullName evidence="5">DNA-binding NarL/FixJ family response regulator</fullName>
    </submittedName>
</protein>
<comment type="caution">
    <text evidence="5">The sequence shown here is derived from an EMBL/GenBank/DDBJ whole genome shotgun (WGS) entry which is preliminary data.</text>
</comment>
<gene>
    <name evidence="5" type="ORF">J2W69_002738</name>
</gene>
<feature type="modified residue" description="4-aspartylphosphate" evidence="2">
    <location>
        <position position="57"/>
    </location>
</feature>
<dbReference type="Gene3D" id="3.40.50.2300">
    <property type="match status" value="1"/>
</dbReference>
<dbReference type="Pfam" id="PF00072">
    <property type="entry name" value="Response_reg"/>
    <property type="match status" value="1"/>
</dbReference>
<dbReference type="EMBL" id="JAVDWR010000009">
    <property type="protein sequence ID" value="MDR7121781.1"/>
    <property type="molecule type" value="Genomic_DNA"/>
</dbReference>
<keyword evidence="5" id="KW-0238">DNA-binding</keyword>
<dbReference type="SUPFAM" id="SSF52172">
    <property type="entry name" value="CheY-like"/>
    <property type="match status" value="1"/>
</dbReference>
<name>A0ABU1W1E0_9GAMM</name>
<dbReference type="PRINTS" id="PR00038">
    <property type="entry name" value="HTHLUXR"/>
</dbReference>
<keyword evidence="1 2" id="KW-0597">Phosphoprotein</keyword>
<evidence type="ECO:0000313" key="5">
    <source>
        <dbReference type="EMBL" id="MDR7121781.1"/>
    </source>
</evidence>
<dbReference type="PROSITE" id="PS50043">
    <property type="entry name" value="HTH_LUXR_2"/>
    <property type="match status" value="1"/>
</dbReference>